<dbReference type="Proteomes" id="UP000007966">
    <property type="component" value="Chromosome"/>
</dbReference>
<evidence type="ECO:0000313" key="1">
    <source>
        <dbReference type="EMBL" id="CAG75401.1"/>
    </source>
</evidence>
<dbReference type="STRING" id="218491.ECA2501"/>
<dbReference type="AlphaFoldDB" id="Q6D492"/>
<protein>
    <submittedName>
        <fullName evidence="1">Uncharacterized protein</fullName>
    </submittedName>
</protein>
<evidence type="ECO:0000313" key="2">
    <source>
        <dbReference type="Proteomes" id="UP000007966"/>
    </source>
</evidence>
<proteinExistence type="predicted"/>
<accession>Q6D492</accession>
<dbReference type="KEGG" id="eca:ECA2501"/>
<keyword evidence="2" id="KW-1185">Reference proteome</keyword>
<reference evidence="1" key="1">
    <citation type="submission" date="2004-02" db="EMBL/GenBank/DDBJ databases">
        <title>The genome sequence of the enterobacterial phytopathogen Erwinia carotovora subsp. atroseptica SCRI1043 and functional genomic identification of novel virulence factors.</title>
        <authorList>
            <person name="Bell K.S."/>
            <person name="Sebaihia M."/>
            <person name="Pritchard L."/>
            <person name="Holden M."/>
            <person name="Hyman L.J."/>
            <person name="Holeva M.C."/>
            <person name="Thomson N.R."/>
            <person name="Bentley S.D."/>
            <person name="Churcher C."/>
            <person name="Mungall K."/>
            <person name="Atkin R."/>
            <person name="Bason N."/>
            <person name="Brooks K."/>
            <person name="Chillingworth T."/>
            <person name="Clark K."/>
            <person name="Doggett J."/>
            <person name="Fraser A."/>
            <person name="Hance Z."/>
            <person name="Hauser H."/>
            <person name="Jagels K."/>
            <person name="Moule S."/>
            <person name="Norbertczak H."/>
            <person name="Ormond D."/>
            <person name="Price C."/>
            <person name="Quail M.A."/>
            <person name="Sanders M."/>
            <person name="Walker D."/>
            <person name="Whitehead S."/>
            <person name="Salmond G.P.C."/>
            <person name="Birch P.R.J."/>
            <person name="Barrell B.G."/>
            <person name="Parkhill J."/>
            <person name="Toth I.K."/>
        </authorList>
    </citation>
    <scope>NUCLEOTIDE SEQUENCE</scope>
    <source>
        <strain evidence="1">SCRI1043</strain>
    </source>
</reference>
<dbReference type="RefSeq" id="WP_011094047.1">
    <property type="nucleotide sequence ID" value="NC_004547.2"/>
</dbReference>
<dbReference type="PATRIC" id="fig|218491.5.peg.2534"/>
<dbReference type="HOGENOM" id="CLU_1198867_0_0_6"/>
<organism evidence="1 2">
    <name type="scientific">Pectobacterium atrosepticum (strain SCRI 1043 / ATCC BAA-672)</name>
    <name type="common">Erwinia carotovora subsp. atroseptica</name>
    <dbReference type="NCBI Taxonomy" id="218491"/>
    <lineage>
        <taxon>Bacteria</taxon>
        <taxon>Pseudomonadati</taxon>
        <taxon>Pseudomonadota</taxon>
        <taxon>Gammaproteobacteria</taxon>
        <taxon>Enterobacterales</taxon>
        <taxon>Pectobacteriaceae</taxon>
        <taxon>Pectobacterium</taxon>
    </lineage>
</organism>
<dbReference type="EMBL" id="BX950851">
    <property type="protein sequence ID" value="CAG75401.1"/>
    <property type="molecule type" value="Genomic_DNA"/>
</dbReference>
<dbReference type="eggNOG" id="ENOG502ZXDM">
    <property type="taxonomic scope" value="Bacteria"/>
</dbReference>
<name>Q6D492_PECAS</name>
<dbReference type="OrthoDB" id="9885904at2"/>
<gene>
    <name evidence="1" type="ordered locus">ECA2501</name>
</gene>
<sequence length="231" mass="25996">MMNAFVPTHTQIGDNHQRINQPVLSLECDSEANTKSQRDADVLNAMLTEQAKQDELERDYAFQQRAPTEQRLQIERASLPLLKRAIEQKEAAKEALDSARSQVDTEATRHTLDYARRHPSIHRVYCINSHVKQSYLEQGKFNLEGYHIGGFEQGAANDGKAETVLLFPNGINSSNDFAKLDDSVAYGKNKALEAVSLAESRFKQSQVQLASVKKDIKTKLDNIVTLEQLLK</sequence>